<sequence>MICTTCQSTTCIRQVPLFTGLAEPEVEMLDSITESRYYEKGSYIFREGEPSDSLFVVNTGLIKLTQGSGEGKQHIIRFLFPGDYFGQFALLQNKHNYLNAEVVENTLVCRMHRDDFLPLLARNATLAYSFLLSMSEQLQEAEEWAGAMHMLEADKRLAKMLVYLYTKLSVPLKDKSKEQKITLPAAKKEMASMIGTTAETLSRKLGNFEALNLIRVHKRVIEIINLQALQRMAEA</sequence>
<evidence type="ECO:0000313" key="7">
    <source>
        <dbReference type="EMBL" id="ASA24375.1"/>
    </source>
</evidence>
<dbReference type="SMART" id="SM00419">
    <property type="entry name" value="HTH_CRP"/>
    <property type="match status" value="1"/>
</dbReference>
<dbReference type="InterPro" id="IPR012318">
    <property type="entry name" value="HTH_CRP"/>
</dbReference>
<keyword evidence="1" id="KW-0805">Transcription regulation</keyword>
<dbReference type="SUPFAM" id="SSF46785">
    <property type="entry name" value="Winged helix' DNA-binding domain"/>
    <property type="match status" value="1"/>
</dbReference>
<keyword evidence="3" id="KW-0010">Activator</keyword>
<evidence type="ECO:0000259" key="6">
    <source>
        <dbReference type="PROSITE" id="PS51063"/>
    </source>
</evidence>
<dbReference type="OrthoDB" id="9798104at2"/>
<name>A0A2Z2KJK5_9BACL</name>
<dbReference type="Pfam" id="PF00027">
    <property type="entry name" value="cNMP_binding"/>
    <property type="match status" value="1"/>
</dbReference>
<dbReference type="RefSeq" id="WP_087918349.1">
    <property type="nucleotide sequence ID" value="NZ_CP021780.1"/>
</dbReference>
<organism evidence="7 8">
    <name type="scientific">Paenibacillus donghaensis</name>
    <dbReference type="NCBI Taxonomy" id="414771"/>
    <lineage>
        <taxon>Bacteria</taxon>
        <taxon>Bacillati</taxon>
        <taxon>Bacillota</taxon>
        <taxon>Bacilli</taxon>
        <taxon>Bacillales</taxon>
        <taxon>Paenibacillaceae</taxon>
        <taxon>Paenibacillus</taxon>
    </lineage>
</organism>
<evidence type="ECO:0008006" key="9">
    <source>
        <dbReference type="Google" id="ProtNLM"/>
    </source>
</evidence>
<protein>
    <recommendedName>
        <fullName evidence="9">Crp/Fnr family transcriptional regulator</fullName>
    </recommendedName>
</protein>
<dbReference type="PRINTS" id="PR00034">
    <property type="entry name" value="HTHCRP"/>
</dbReference>
<evidence type="ECO:0000313" key="8">
    <source>
        <dbReference type="Proteomes" id="UP000249890"/>
    </source>
</evidence>
<gene>
    <name evidence="7" type="ORF">B9T62_28665</name>
</gene>
<dbReference type="AlphaFoldDB" id="A0A2Z2KJK5"/>
<dbReference type="Pfam" id="PF13545">
    <property type="entry name" value="HTH_Crp_2"/>
    <property type="match status" value="1"/>
</dbReference>
<dbReference type="Gene3D" id="2.60.120.10">
    <property type="entry name" value="Jelly Rolls"/>
    <property type="match status" value="1"/>
</dbReference>
<feature type="domain" description="HTH crp-type" evidence="6">
    <location>
        <begin position="151"/>
        <end position="227"/>
    </location>
</feature>
<dbReference type="InterPro" id="IPR036390">
    <property type="entry name" value="WH_DNA-bd_sf"/>
</dbReference>
<dbReference type="SMART" id="SM00100">
    <property type="entry name" value="cNMP"/>
    <property type="match status" value="1"/>
</dbReference>
<dbReference type="Gene3D" id="1.10.10.10">
    <property type="entry name" value="Winged helix-like DNA-binding domain superfamily/Winged helix DNA-binding domain"/>
    <property type="match status" value="1"/>
</dbReference>
<dbReference type="InterPro" id="IPR018490">
    <property type="entry name" value="cNMP-bd_dom_sf"/>
</dbReference>
<dbReference type="SUPFAM" id="SSF51206">
    <property type="entry name" value="cAMP-binding domain-like"/>
    <property type="match status" value="1"/>
</dbReference>
<evidence type="ECO:0000259" key="5">
    <source>
        <dbReference type="PROSITE" id="PS50042"/>
    </source>
</evidence>
<evidence type="ECO:0000256" key="4">
    <source>
        <dbReference type="ARBA" id="ARBA00023163"/>
    </source>
</evidence>
<dbReference type="PROSITE" id="PS51063">
    <property type="entry name" value="HTH_CRP_2"/>
    <property type="match status" value="1"/>
</dbReference>
<dbReference type="KEGG" id="pdh:B9T62_28665"/>
<dbReference type="InterPro" id="IPR000595">
    <property type="entry name" value="cNMP-bd_dom"/>
</dbReference>
<dbReference type="InterPro" id="IPR014710">
    <property type="entry name" value="RmlC-like_jellyroll"/>
</dbReference>
<dbReference type="InterPro" id="IPR050397">
    <property type="entry name" value="Env_Response_Regulators"/>
</dbReference>
<keyword evidence="4" id="KW-0804">Transcription</keyword>
<dbReference type="GO" id="GO:0005829">
    <property type="term" value="C:cytosol"/>
    <property type="evidence" value="ECO:0007669"/>
    <property type="project" value="TreeGrafter"/>
</dbReference>
<keyword evidence="8" id="KW-1185">Reference proteome</keyword>
<dbReference type="Proteomes" id="UP000249890">
    <property type="component" value="Chromosome"/>
</dbReference>
<proteinExistence type="predicted"/>
<evidence type="ECO:0000256" key="3">
    <source>
        <dbReference type="ARBA" id="ARBA00023159"/>
    </source>
</evidence>
<dbReference type="EMBL" id="CP021780">
    <property type="protein sequence ID" value="ASA24375.1"/>
    <property type="molecule type" value="Genomic_DNA"/>
</dbReference>
<feature type="domain" description="Cyclic nucleotide-binding" evidence="5">
    <location>
        <begin position="17"/>
        <end position="137"/>
    </location>
</feature>
<accession>A0A2Z2KJK5</accession>
<dbReference type="InterPro" id="IPR036388">
    <property type="entry name" value="WH-like_DNA-bd_sf"/>
</dbReference>
<keyword evidence="2" id="KW-0238">DNA-binding</keyword>
<dbReference type="GO" id="GO:0003700">
    <property type="term" value="F:DNA-binding transcription factor activity"/>
    <property type="evidence" value="ECO:0007669"/>
    <property type="project" value="TreeGrafter"/>
</dbReference>
<evidence type="ECO:0000256" key="2">
    <source>
        <dbReference type="ARBA" id="ARBA00023125"/>
    </source>
</evidence>
<evidence type="ECO:0000256" key="1">
    <source>
        <dbReference type="ARBA" id="ARBA00023015"/>
    </source>
</evidence>
<dbReference type="PANTHER" id="PTHR24567:SF28">
    <property type="entry name" value="LISTERIOLYSIN REGULATORY PROTEIN"/>
    <property type="match status" value="1"/>
</dbReference>
<dbReference type="PANTHER" id="PTHR24567">
    <property type="entry name" value="CRP FAMILY TRANSCRIPTIONAL REGULATORY PROTEIN"/>
    <property type="match status" value="1"/>
</dbReference>
<dbReference type="CDD" id="cd00038">
    <property type="entry name" value="CAP_ED"/>
    <property type="match status" value="1"/>
</dbReference>
<dbReference type="GO" id="GO:0003677">
    <property type="term" value="F:DNA binding"/>
    <property type="evidence" value="ECO:0007669"/>
    <property type="project" value="UniProtKB-KW"/>
</dbReference>
<reference evidence="7 8" key="1">
    <citation type="submission" date="2017-06" db="EMBL/GenBank/DDBJ databases">
        <title>Complete genome sequence of Paenibacillus donghaensis KCTC 13049T isolated from East Sea sediment, South Korea.</title>
        <authorList>
            <person name="Jung B.K."/>
            <person name="Hong S.-J."/>
            <person name="Shin J.-H."/>
        </authorList>
    </citation>
    <scope>NUCLEOTIDE SEQUENCE [LARGE SCALE GENOMIC DNA]</scope>
    <source>
        <strain evidence="7 8">KCTC 13049</strain>
    </source>
</reference>
<dbReference type="PROSITE" id="PS50042">
    <property type="entry name" value="CNMP_BINDING_3"/>
    <property type="match status" value="1"/>
</dbReference>